<keyword evidence="4" id="KW-0963">Cytoplasm</keyword>
<dbReference type="PANTHER" id="PTHR33540:SF2">
    <property type="entry name" value="TRNA THREONYLCARBAMOYLADENOSINE BIOSYNTHESIS PROTEIN TSAE"/>
    <property type="match status" value="1"/>
</dbReference>
<dbReference type="SUPFAM" id="SSF52540">
    <property type="entry name" value="P-loop containing nucleoside triphosphate hydrolases"/>
    <property type="match status" value="1"/>
</dbReference>
<evidence type="ECO:0000256" key="4">
    <source>
        <dbReference type="ARBA" id="ARBA00022490"/>
    </source>
</evidence>
<dbReference type="Gene3D" id="3.40.50.300">
    <property type="entry name" value="P-loop containing nucleotide triphosphate hydrolases"/>
    <property type="match status" value="1"/>
</dbReference>
<keyword evidence="9" id="KW-0460">Magnesium</keyword>
<dbReference type="Proteomes" id="UP000501060">
    <property type="component" value="Chromosome"/>
</dbReference>
<evidence type="ECO:0000256" key="2">
    <source>
        <dbReference type="ARBA" id="ARBA00007599"/>
    </source>
</evidence>
<dbReference type="GO" id="GO:0046872">
    <property type="term" value="F:metal ion binding"/>
    <property type="evidence" value="ECO:0007669"/>
    <property type="project" value="UniProtKB-KW"/>
</dbReference>
<dbReference type="RefSeq" id="WP_169605283.1">
    <property type="nucleotide sequence ID" value="NZ_CP051481.1"/>
</dbReference>
<evidence type="ECO:0000256" key="9">
    <source>
        <dbReference type="ARBA" id="ARBA00022842"/>
    </source>
</evidence>
<comment type="similarity">
    <text evidence="2">Belongs to the TsaE family.</text>
</comment>
<accession>A0A858U262</accession>
<keyword evidence="7" id="KW-0547">Nucleotide-binding</keyword>
<name>A0A858U262_9MOLU</name>
<dbReference type="KEGG" id="mphe:HGG69_02885"/>
<dbReference type="InterPro" id="IPR027417">
    <property type="entry name" value="P-loop_NTPase"/>
</dbReference>
<evidence type="ECO:0000256" key="1">
    <source>
        <dbReference type="ARBA" id="ARBA00004496"/>
    </source>
</evidence>
<evidence type="ECO:0000256" key="8">
    <source>
        <dbReference type="ARBA" id="ARBA00022840"/>
    </source>
</evidence>
<dbReference type="GO" id="GO:0005737">
    <property type="term" value="C:cytoplasm"/>
    <property type="evidence" value="ECO:0007669"/>
    <property type="project" value="UniProtKB-SubCell"/>
</dbReference>
<proteinExistence type="inferred from homology"/>
<organism evidence="11 12">
    <name type="scientific">Mycoplasma phocoenae</name>
    <dbReference type="NCBI Taxonomy" id="754517"/>
    <lineage>
        <taxon>Bacteria</taxon>
        <taxon>Bacillati</taxon>
        <taxon>Mycoplasmatota</taxon>
        <taxon>Mollicutes</taxon>
        <taxon>Mycoplasmataceae</taxon>
        <taxon>Mycoplasma</taxon>
    </lineage>
</organism>
<dbReference type="GO" id="GO:0005524">
    <property type="term" value="F:ATP binding"/>
    <property type="evidence" value="ECO:0007669"/>
    <property type="project" value="UniProtKB-KW"/>
</dbReference>
<sequence>MRKLFTINKKEELSIIAKYLLSFENIEAILLNGEMGSGKTTLTTYLAKEMGIQQTIISPTFNGMLIYPNLVHIDAYKLRGDLEAFEDYFEDSIVVIEWPEKINHSFKHYINVNIVMKDNNRIFEIEVI</sequence>
<dbReference type="Pfam" id="PF02367">
    <property type="entry name" value="TsaE"/>
    <property type="match status" value="1"/>
</dbReference>
<protein>
    <recommendedName>
        <fullName evidence="3">tRNA threonylcarbamoyladenosine biosynthesis protein TsaE</fullName>
    </recommendedName>
    <alternativeName>
        <fullName evidence="10">t(6)A37 threonylcarbamoyladenosine biosynthesis protein TsaE</fullName>
    </alternativeName>
</protein>
<evidence type="ECO:0000313" key="12">
    <source>
        <dbReference type="Proteomes" id="UP000501060"/>
    </source>
</evidence>
<evidence type="ECO:0000256" key="5">
    <source>
        <dbReference type="ARBA" id="ARBA00022694"/>
    </source>
</evidence>
<evidence type="ECO:0000256" key="3">
    <source>
        <dbReference type="ARBA" id="ARBA00019010"/>
    </source>
</evidence>
<dbReference type="AlphaFoldDB" id="A0A858U262"/>
<comment type="subcellular location">
    <subcellularLocation>
        <location evidence="1">Cytoplasm</location>
    </subcellularLocation>
</comment>
<evidence type="ECO:0000313" key="11">
    <source>
        <dbReference type="EMBL" id="QJG67234.1"/>
    </source>
</evidence>
<reference evidence="11 12" key="1">
    <citation type="submission" date="2020-04" db="EMBL/GenBank/DDBJ databases">
        <title>Novel Mycoplasma species detected in Phocoena phocoena (harbor porpoise) from the USA.</title>
        <authorList>
            <person name="Volokhov D.V."/>
        </authorList>
    </citation>
    <scope>NUCLEOTIDE SEQUENCE [LARGE SCALE GENOMIC DNA]</scope>
    <source>
        <strain evidence="11 12">Phocoena C-264-GEN</strain>
    </source>
</reference>
<evidence type="ECO:0000256" key="10">
    <source>
        <dbReference type="ARBA" id="ARBA00032441"/>
    </source>
</evidence>
<keyword evidence="6" id="KW-0479">Metal-binding</keyword>
<evidence type="ECO:0000256" key="7">
    <source>
        <dbReference type="ARBA" id="ARBA00022741"/>
    </source>
</evidence>
<keyword evidence="5" id="KW-0819">tRNA processing</keyword>
<dbReference type="EMBL" id="CP051481">
    <property type="protein sequence ID" value="QJG67234.1"/>
    <property type="molecule type" value="Genomic_DNA"/>
</dbReference>
<keyword evidence="8" id="KW-0067">ATP-binding</keyword>
<dbReference type="GO" id="GO:0016740">
    <property type="term" value="F:transferase activity"/>
    <property type="evidence" value="ECO:0007669"/>
    <property type="project" value="UniProtKB-KW"/>
</dbReference>
<dbReference type="PANTHER" id="PTHR33540">
    <property type="entry name" value="TRNA THREONYLCARBAMOYLADENOSINE BIOSYNTHESIS PROTEIN TSAE"/>
    <property type="match status" value="1"/>
</dbReference>
<keyword evidence="12" id="KW-1185">Reference proteome</keyword>
<dbReference type="GO" id="GO:0002949">
    <property type="term" value="P:tRNA threonylcarbamoyladenosine modification"/>
    <property type="evidence" value="ECO:0007669"/>
    <property type="project" value="InterPro"/>
</dbReference>
<keyword evidence="11" id="KW-0808">Transferase</keyword>
<gene>
    <name evidence="11" type="primary">tsaE</name>
    <name evidence="11" type="ORF">HGG69_02885</name>
</gene>
<dbReference type="InterPro" id="IPR003442">
    <property type="entry name" value="T6A_TsaE"/>
</dbReference>
<evidence type="ECO:0000256" key="6">
    <source>
        <dbReference type="ARBA" id="ARBA00022723"/>
    </source>
</evidence>
<dbReference type="NCBIfam" id="TIGR00150">
    <property type="entry name" value="T6A_YjeE"/>
    <property type="match status" value="1"/>
</dbReference>